<dbReference type="Gene3D" id="3.30.50.10">
    <property type="entry name" value="Erythroid Transcription Factor GATA-1, subunit A"/>
    <property type="match status" value="1"/>
</dbReference>
<keyword evidence="11 16" id="KW-0539">Nucleus</keyword>
<dbReference type="OrthoDB" id="5774777at2759"/>
<keyword evidence="8 16" id="KW-0238">DNA-binding</keyword>
<dbReference type="GO" id="GO:0045944">
    <property type="term" value="P:positive regulation of transcription by RNA polymerase II"/>
    <property type="evidence" value="ECO:0007669"/>
    <property type="project" value="UniProtKB-ARBA"/>
</dbReference>
<evidence type="ECO:0000256" key="6">
    <source>
        <dbReference type="ARBA" id="ARBA00022843"/>
    </source>
</evidence>
<evidence type="ECO:0000256" key="7">
    <source>
        <dbReference type="ARBA" id="ARBA00023015"/>
    </source>
</evidence>
<dbReference type="InterPro" id="IPR001628">
    <property type="entry name" value="Znf_hrmn_rcpt"/>
</dbReference>
<comment type="function">
    <text evidence="12">Orphan nuclear receptor of retinal photoreceptor cells. Transcriptional factor that is an activator of rod development and repressor of cone development. Binds the promoter region of a number of rod- and cone-specific genes, including rhodopsin, M- and S-opsin and rod-specific phosphodiesterase beta subunit. Enhances rhodopsin expression. Represses M- and S-cone opsin expression.</text>
</comment>
<dbReference type="PROSITE" id="PS51843">
    <property type="entry name" value="NR_LBD"/>
    <property type="match status" value="1"/>
</dbReference>
<feature type="domain" description="NR LBD" evidence="18">
    <location>
        <begin position="200"/>
        <end position="463"/>
    </location>
</feature>
<dbReference type="AlphaFoldDB" id="A0A8J6DGC7"/>
<evidence type="ECO:0000256" key="2">
    <source>
        <dbReference type="ARBA" id="ARBA00022499"/>
    </source>
</evidence>
<evidence type="ECO:0000259" key="17">
    <source>
        <dbReference type="PROSITE" id="PS51030"/>
    </source>
</evidence>
<evidence type="ECO:0000256" key="15">
    <source>
        <dbReference type="ARBA" id="ARBA00082944"/>
    </source>
</evidence>
<gene>
    <name evidence="19" type="ORF">J0S82_001238</name>
</gene>
<dbReference type="InterPro" id="IPR000536">
    <property type="entry name" value="Nucl_hrmn_rcpt_lig-bd"/>
</dbReference>
<keyword evidence="9 16" id="KW-0804">Transcription</keyword>
<comment type="caution">
    <text evidence="19">The sequence shown here is derived from an EMBL/GenBank/DDBJ whole genome shotgun (WGS) entry which is preliminary data.</text>
</comment>
<dbReference type="Pfam" id="PF00104">
    <property type="entry name" value="Hormone_recep"/>
    <property type="match status" value="1"/>
</dbReference>
<dbReference type="InterPro" id="IPR013088">
    <property type="entry name" value="Znf_NHR/GATA"/>
</dbReference>
<keyword evidence="3 16" id="KW-0479">Metal-binding</keyword>
<evidence type="ECO:0000313" key="19">
    <source>
        <dbReference type="EMBL" id="KAG8507444.1"/>
    </source>
</evidence>
<evidence type="ECO:0000256" key="13">
    <source>
        <dbReference type="ARBA" id="ARBA00071097"/>
    </source>
</evidence>
<dbReference type="SMART" id="SM00399">
    <property type="entry name" value="ZnF_C4"/>
    <property type="match status" value="1"/>
</dbReference>
<keyword evidence="2" id="KW-1017">Isopeptide bond</keyword>
<evidence type="ECO:0000256" key="11">
    <source>
        <dbReference type="ARBA" id="ARBA00023242"/>
    </source>
</evidence>
<keyword evidence="6" id="KW-0832">Ubl conjugation</keyword>
<dbReference type="Pfam" id="PF00105">
    <property type="entry name" value="zf-C4"/>
    <property type="match status" value="1"/>
</dbReference>
<evidence type="ECO:0000256" key="1">
    <source>
        <dbReference type="ARBA" id="ARBA00004123"/>
    </source>
</evidence>
<reference evidence="19" key="1">
    <citation type="journal article" date="2021" name="Evol. Appl.">
        <title>The genome of the Pyrenean desman and the effects of bottlenecks and inbreeding on the genomic landscape of an endangered species.</title>
        <authorList>
            <person name="Escoda L."/>
            <person name="Castresana J."/>
        </authorList>
    </citation>
    <scope>NUCLEOTIDE SEQUENCE</scope>
    <source>
        <strain evidence="19">IBE-C5619</strain>
    </source>
</reference>
<dbReference type="SUPFAM" id="SSF57716">
    <property type="entry name" value="Glucocorticoid receptor-like (DNA-binding domain)"/>
    <property type="match status" value="1"/>
</dbReference>
<dbReference type="PROSITE" id="PS00031">
    <property type="entry name" value="NUCLEAR_REC_DBD_1"/>
    <property type="match status" value="1"/>
</dbReference>
<dbReference type="GO" id="GO:0005634">
    <property type="term" value="C:nucleus"/>
    <property type="evidence" value="ECO:0007669"/>
    <property type="project" value="UniProtKB-SubCell"/>
</dbReference>
<dbReference type="PROSITE" id="PS51030">
    <property type="entry name" value="NUCLEAR_REC_DBD_2"/>
    <property type="match status" value="1"/>
</dbReference>
<evidence type="ECO:0000256" key="16">
    <source>
        <dbReference type="RuleBase" id="RU004334"/>
    </source>
</evidence>
<dbReference type="PANTHER" id="PTHR24083">
    <property type="entry name" value="NUCLEAR HORMONE RECEPTOR"/>
    <property type="match status" value="1"/>
</dbReference>
<evidence type="ECO:0000256" key="12">
    <source>
        <dbReference type="ARBA" id="ARBA00053319"/>
    </source>
</evidence>
<feature type="non-terminal residue" evidence="19">
    <location>
        <position position="463"/>
    </location>
</feature>
<evidence type="ECO:0000256" key="10">
    <source>
        <dbReference type="ARBA" id="ARBA00023170"/>
    </source>
</evidence>
<dbReference type="PRINTS" id="PR00398">
    <property type="entry name" value="STRDHORMONER"/>
</dbReference>
<dbReference type="CDD" id="cd06970">
    <property type="entry name" value="NR_DBD_PNR"/>
    <property type="match status" value="1"/>
</dbReference>
<dbReference type="PRINTS" id="PR00047">
    <property type="entry name" value="STROIDFINGER"/>
</dbReference>
<dbReference type="Proteomes" id="UP000700334">
    <property type="component" value="Unassembled WGS sequence"/>
</dbReference>
<keyword evidence="20" id="KW-1185">Reference proteome</keyword>
<feature type="domain" description="Nuclear receptor" evidence="17">
    <location>
        <begin position="66"/>
        <end position="142"/>
    </location>
</feature>
<dbReference type="InterPro" id="IPR050274">
    <property type="entry name" value="Nuclear_hormone_rcpt_NR2"/>
</dbReference>
<evidence type="ECO:0000256" key="5">
    <source>
        <dbReference type="ARBA" id="ARBA00022833"/>
    </source>
</evidence>
<name>A0A8J6DGC7_GALPY</name>
<comment type="subcellular location">
    <subcellularLocation>
        <location evidence="1 16">Nucleus</location>
    </subcellularLocation>
</comment>
<evidence type="ECO:0000256" key="4">
    <source>
        <dbReference type="ARBA" id="ARBA00022771"/>
    </source>
</evidence>
<protein>
    <recommendedName>
        <fullName evidence="13">Photoreceptor-specific nuclear receptor</fullName>
    </recommendedName>
    <alternativeName>
        <fullName evidence="14">Nuclear receptor subfamily 2 group E member 3</fullName>
    </alternativeName>
    <alternativeName>
        <fullName evidence="15">Retina-specific nuclear receptor</fullName>
    </alternativeName>
</protein>
<evidence type="ECO:0000256" key="14">
    <source>
        <dbReference type="ARBA" id="ARBA00079595"/>
    </source>
</evidence>
<dbReference type="InterPro" id="IPR001723">
    <property type="entry name" value="Nuclear_hrmn_rcpt"/>
</dbReference>
<dbReference type="EMBL" id="JAGFMF010012103">
    <property type="protein sequence ID" value="KAG8507444.1"/>
    <property type="molecule type" value="Genomic_DNA"/>
</dbReference>
<keyword evidence="10 16" id="KW-0675">Receptor</keyword>
<dbReference type="GO" id="GO:0043565">
    <property type="term" value="F:sequence-specific DNA binding"/>
    <property type="evidence" value="ECO:0007669"/>
    <property type="project" value="InterPro"/>
</dbReference>
<keyword evidence="4 16" id="KW-0863">Zinc-finger</keyword>
<dbReference type="InterPro" id="IPR035500">
    <property type="entry name" value="NHR-like_dom_sf"/>
</dbReference>
<keyword evidence="7 16" id="KW-0805">Transcription regulation</keyword>
<evidence type="ECO:0000313" key="20">
    <source>
        <dbReference type="Proteomes" id="UP000700334"/>
    </source>
</evidence>
<evidence type="ECO:0000256" key="9">
    <source>
        <dbReference type="ARBA" id="ARBA00023163"/>
    </source>
</evidence>
<accession>A0A8J6DGC7</accession>
<dbReference type="CDD" id="cd06950">
    <property type="entry name" value="NR_LBD_Tlx_PNR_like"/>
    <property type="match status" value="1"/>
</dbReference>
<keyword evidence="5 16" id="KW-0862">Zinc</keyword>
<evidence type="ECO:0000259" key="18">
    <source>
        <dbReference type="PROSITE" id="PS51843"/>
    </source>
</evidence>
<dbReference type="SUPFAM" id="SSF48508">
    <property type="entry name" value="Nuclear receptor ligand-binding domain"/>
    <property type="match status" value="1"/>
</dbReference>
<organism evidence="19 20">
    <name type="scientific">Galemys pyrenaicus</name>
    <name type="common">Iberian desman</name>
    <name type="synonym">Pyrenean desman</name>
    <dbReference type="NCBI Taxonomy" id="202257"/>
    <lineage>
        <taxon>Eukaryota</taxon>
        <taxon>Metazoa</taxon>
        <taxon>Chordata</taxon>
        <taxon>Craniata</taxon>
        <taxon>Vertebrata</taxon>
        <taxon>Euteleostomi</taxon>
        <taxon>Mammalia</taxon>
        <taxon>Eutheria</taxon>
        <taxon>Laurasiatheria</taxon>
        <taxon>Eulipotyphla</taxon>
        <taxon>Talpidae</taxon>
        <taxon>Galemys</taxon>
    </lineage>
</organism>
<comment type="similarity">
    <text evidence="16">Belongs to the nuclear hormone receptor family.</text>
</comment>
<dbReference type="FunFam" id="3.30.50.10:FF:000028">
    <property type="entry name" value="Nuclear receptor subfamily 2, group E, member 3"/>
    <property type="match status" value="1"/>
</dbReference>
<dbReference type="FunFam" id="1.10.565.10:FF:000022">
    <property type="entry name" value="Nuclear receptor subfamily 2 group E member 3"/>
    <property type="match status" value="1"/>
</dbReference>
<sequence>KAEAAQHQANGDHELQHGCNRASNCGCLQKGVSRQVEPGGGSVRWVYNPALAQPSPGPCPSGVGPSLQCRVCGDSSSGKHYGIYACNGCSGFFKRSVRRRLIYRCQVGAGACPVDKAHRNQCQACRLKKCLQAGMNQDAVQNERQPRSTAQVRLDNMESDMEPRLESLVAPLAPAGPSPRGPTPVSVTRALGPGALSPPRHHHFMASLITAETGAKLEPEDADENIDVTSNDPEFHSPPYALPLASPYGPDSIHETSARLLFMAVKWAKNLPVFSNLPFRDQVILLEEAWSELFLLGAIQWSLPLDSCPLLAPTEASAASGSQGRLVLASVEMRILQETISRFRTLAVDPTEFACMKALVLFKPETRGLKDPEQVESLQDQSQVMLSQHSKAHHPSQPVRALCPVQELRMRLMVSYLLFRFGKLLLLLPSLRFITSERIEHLFFQKTIGNTPMEKLLCDMFKN</sequence>
<evidence type="ECO:0000256" key="8">
    <source>
        <dbReference type="ARBA" id="ARBA00023125"/>
    </source>
</evidence>
<dbReference type="GO" id="GO:0003700">
    <property type="term" value="F:DNA-binding transcription factor activity"/>
    <property type="evidence" value="ECO:0007669"/>
    <property type="project" value="InterPro"/>
</dbReference>
<dbReference type="GO" id="GO:0008270">
    <property type="term" value="F:zinc ion binding"/>
    <property type="evidence" value="ECO:0007669"/>
    <property type="project" value="UniProtKB-KW"/>
</dbReference>
<proteinExistence type="inferred from homology"/>
<dbReference type="SMART" id="SM00430">
    <property type="entry name" value="HOLI"/>
    <property type="match status" value="1"/>
</dbReference>
<dbReference type="Gene3D" id="1.10.565.10">
    <property type="entry name" value="Retinoid X Receptor"/>
    <property type="match status" value="1"/>
</dbReference>
<evidence type="ECO:0000256" key="3">
    <source>
        <dbReference type="ARBA" id="ARBA00022723"/>
    </source>
</evidence>